<evidence type="ECO:0000256" key="4">
    <source>
        <dbReference type="SAM" id="MobiDB-lite"/>
    </source>
</evidence>
<evidence type="ECO:0000313" key="7">
    <source>
        <dbReference type="Proteomes" id="UP001140076"/>
    </source>
</evidence>
<dbReference type="GO" id="GO:0008757">
    <property type="term" value="F:S-adenosylmethionine-dependent methyltransferase activity"/>
    <property type="evidence" value="ECO:0007669"/>
    <property type="project" value="InterPro"/>
</dbReference>
<evidence type="ECO:0000313" key="6">
    <source>
        <dbReference type="EMBL" id="MDA0563404.1"/>
    </source>
</evidence>
<dbReference type="RefSeq" id="WP_270070692.1">
    <property type="nucleotide sequence ID" value="NZ_JAJAQC010000004.1"/>
</dbReference>
<name>A0A9X3NGR0_9ACTN</name>
<gene>
    <name evidence="6" type="ORF">LG943_03520</name>
</gene>
<dbReference type="PANTHER" id="PTHR44942:SF4">
    <property type="entry name" value="METHYLTRANSFERASE TYPE 11 DOMAIN-CONTAINING PROTEIN"/>
    <property type="match status" value="1"/>
</dbReference>
<keyword evidence="2 6" id="KW-0489">Methyltransferase</keyword>
<reference evidence="6" key="1">
    <citation type="submission" date="2021-10" db="EMBL/GenBank/DDBJ databases">
        <title>Streptomonospora sp. nov., isolated from mangrove soil.</title>
        <authorList>
            <person name="Chen X."/>
            <person name="Ge X."/>
            <person name="Liu W."/>
        </authorList>
    </citation>
    <scope>NUCLEOTIDE SEQUENCE</scope>
    <source>
        <strain evidence="6">S1-112</strain>
    </source>
</reference>
<organism evidence="6 7">
    <name type="scientific">Streptomonospora mangrovi</name>
    <dbReference type="NCBI Taxonomy" id="2883123"/>
    <lineage>
        <taxon>Bacteria</taxon>
        <taxon>Bacillati</taxon>
        <taxon>Actinomycetota</taxon>
        <taxon>Actinomycetes</taxon>
        <taxon>Streptosporangiales</taxon>
        <taxon>Nocardiopsidaceae</taxon>
        <taxon>Streptomonospora</taxon>
    </lineage>
</organism>
<keyword evidence="3" id="KW-0808">Transferase</keyword>
<feature type="region of interest" description="Disordered" evidence="4">
    <location>
        <begin position="1"/>
        <end position="27"/>
    </location>
</feature>
<dbReference type="InterPro" id="IPR013216">
    <property type="entry name" value="Methyltransf_11"/>
</dbReference>
<comment type="caution">
    <text evidence="6">The sequence shown here is derived from an EMBL/GenBank/DDBJ whole genome shotgun (WGS) entry which is preliminary data.</text>
</comment>
<dbReference type="Gene3D" id="3.40.50.150">
    <property type="entry name" value="Vaccinia Virus protein VP39"/>
    <property type="match status" value="1"/>
</dbReference>
<accession>A0A9X3NGR0</accession>
<proteinExistence type="inferred from homology"/>
<dbReference type="SUPFAM" id="SSF53335">
    <property type="entry name" value="S-adenosyl-L-methionine-dependent methyltransferases"/>
    <property type="match status" value="1"/>
</dbReference>
<evidence type="ECO:0000256" key="2">
    <source>
        <dbReference type="ARBA" id="ARBA00022603"/>
    </source>
</evidence>
<feature type="domain" description="Methyltransferase type 11" evidence="5">
    <location>
        <begin position="57"/>
        <end position="144"/>
    </location>
</feature>
<evidence type="ECO:0000256" key="3">
    <source>
        <dbReference type="ARBA" id="ARBA00022679"/>
    </source>
</evidence>
<comment type="similarity">
    <text evidence="1">Belongs to the methyltransferase superfamily.</text>
</comment>
<dbReference type="InterPro" id="IPR051052">
    <property type="entry name" value="Diverse_substrate_MTase"/>
</dbReference>
<dbReference type="EMBL" id="JAJAQC010000004">
    <property type="protein sequence ID" value="MDA0563404.1"/>
    <property type="molecule type" value="Genomic_DNA"/>
</dbReference>
<dbReference type="GO" id="GO:0032259">
    <property type="term" value="P:methylation"/>
    <property type="evidence" value="ECO:0007669"/>
    <property type="project" value="UniProtKB-KW"/>
</dbReference>
<protein>
    <submittedName>
        <fullName evidence="6">Class I SAM-dependent methyltransferase</fullName>
    </submittedName>
</protein>
<dbReference type="AlphaFoldDB" id="A0A9X3NGR0"/>
<dbReference type="Proteomes" id="UP001140076">
    <property type="component" value="Unassembled WGS sequence"/>
</dbReference>
<dbReference type="InterPro" id="IPR029063">
    <property type="entry name" value="SAM-dependent_MTases_sf"/>
</dbReference>
<keyword evidence="7" id="KW-1185">Reference proteome</keyword>
<evidence type="ECO:0000259" key="5">
    <source>
        <dbReference type="Pfam" id="PF08241"/>
    </source>
</evidence>
<evidence type="ECO:0000256" key="1">
    <source>
        <dbReference type="ARBA" id="ARBA00008361"/>
    </source>
</evidence>
<dbReference type="Pfam" id="PF08241">
    <property type="entry name" value="Methyltransf_11"/>
    <property type="match status" value="1"/>
</dbReference>
<sequence length="272" mass="28836">MVTLPSQGGSALPPAHQARDMAQSFGSDAERYDRARPAYPPALISAVVAASPGPDVLDVGIGTGIAARQFAAAGCRVLGVEVDERMAAWARRRGQEVEVAAFEDWDAAGRTFDAVVAAQTWHWIDPAAGAAKAARVLRPGGRLAVFWNAERPPEDLAAAFTRVYARLLPDSPLARRHAGGGDYGPLCDAAAQGMDTSGAFGEVQRWSFPWERRYTRQEYLDLLPTSGVLARLPEPERRPVLEAVGAAIDAAGGAFTMGYTAQVATAARTPAP</sequence>
<dbReference type="PANTHER" id="PTHR44942">
    <property type="entry name" value="METHYLTRANSF_11 DOMAIN-CONTAINING PROTEIN"/>
    <property type="match status" value="1"/>
</dbReference>
<dbReference type="CDD" id="cd02440">
    <property type="entry name" value="AdoMet_MTases"/>
    <property type="match status" value="1"/>
</dbReference>